<gene>
    <name evidence="1" type="ORF">XENORESO_012155</name>
</gene>
<protein>
    <submittedName>
        <fullName evidence="1">Uncharacterized protein</fullName>
    </submittedName>
</protein>
<proteinExistence type="predicted"/>
<reference evidence="1 2" key="1">
    <citation type="submission" date="2021-06" db="EMBL/GenBank/DDBJ databases">
        <authorList>
            <person name="Palmer J.M."/>
        </authorList>
    </citation>
    <scope>NUCLEOTIDE SEQUENCE [LARGE SCALE GENOMIC DNA]</scope>
    <source>
        <strain evidence="1 2">XR_2019</strain>
        <tissue evidence="1">Muscle</tissue>
    </source>
</reference>
<keyword evidence="2" id="KW-1185">Reference proteome</keyword>
<name>A0ABV0VSU5_9TELE</name>
<organism evidence="1 2">
    <name type="scientific">Xenotaenia resolanae</name>
    <dbReference type="NCBI Taxonomy" id="208358"/>
    <lineage>
        <taxon>Eukaryota</taxon>
        <taxon>Metazoa</taxon>
        <taxon>Chordata</taxon>
        <taxon>Craniata</taxon>
        <taxon>Vertebrata</taxon>
        <taxon>Euteleostomi</taxon>
        <taxon>Actinopterygii</taxon>
        <taxon>Neopterygii</taxon>
        <taxon>Teleostei</taxon>
        <taxon>Neoteleostei</taxon>
        <taxon>Acanthomorphata</taxon>
        <taxon>Ovalentaria</taxon>
        <taxon>Atherinomorphae</taxon>
        <taxon>Cyprinodontiformes</taxon>
        <taxon>Goodeidae</taxon>
        <taxon>Xenotaenia</taxon>
    </lineage>
</organism>
<dbReference type="Proteomes" id="UP001444071">
    <property type="component" value="Unassembled WGS sequence"/>
</dbReference>
<accession>A0ABV0VSU5</accession>
<sequence>MLSHTAHSYLRLSVCHSLLSFGTHNALAAMPQRMHSYVIITVAMAVNAPHYSFSYLLLLNQSLCFGLAVWGSLYVLCAPWGKGPPFSKAADDGCKCFSIKAMLNFVISFAFSELRGKL</sequence>
<evidence type="ECO:0000313" key="1">
    <source>
        <dbReference type="EMBL" id="MEQ2260296.1"/>
    </source>
</evidence>
<evidence type="ECO:0000313" key="2">
    <source>
        <dbReference type="Proteomes" id="UP001444071"/>
    </source>
</evidence>
<comment type="caution">
    <text evidence="1">The sequence shown here is derived from an EMBL/GenBank/DDBJ whole genome shotgun (WGS) entry which is preliminary data.</text>
</comment>
<dbReference type="EMBL" id="JAHRIM010010389">
    <property type="protein sequence ID" value="MEQ2260296.1"/>
    <property type="molecule type" value="Genomic_DNA"/>
</dbReference>